<dbReference type="Pfam" id="PF03009">
    <property type="entry name" value="GDPD"/>
    <property type="match status" value="1"/>
</dbReference>
<dbReference type="InterPro" id="IPR002044">
    <property type="entry name" value="CBM20"/>
</dbReference>
<dbReference type="InterPro" id="IPR013783">
    <property type="entry name" value="Ig-like_fold"/>
</dbReference>
<dbReference type="Ensembl" id="ENSCPIT00010017242.1">
    <property type="protein sequence ID" value="ENSCPIP00010014488.1"/>
    <property type="gene ID" value="ENSCPIG00010011480.1"/>
</dbReference>
<dbReference type="Pfam" id="PF00686">
    <property type="entry name" value="CBM_20"/>
    <property type="match status" value="1"/>
</dbReference>
<dbReference type="InterPro" id="IPR051578">
    <property type="entry name" value="GDPD"/>
</dbReference>
<comment type="similarity">
    <text evidence="1">Belongs to the glycerophosphoryl diester phosphodiesterase family.</text>
</comment>
<dbReference type="CDD" id="cd08607">
    <property type="entry name" value="GDPD_GDE5"/>
    <property type="match status" value="1"/>
</dbReference>
<keyword evidence="2" id="KW-0378">Hydrolase</keyword>
<accession>A0A8C3LS22</accession>
<proteinExistence type="inferred from homology"/>
<dbReference type="GO" id="GO:0047389">
    <property type="term" value="F:glycerophosphocholine phosphodiesterase activity"/>
    <property type="evidence" value="ECO:0007669"/>
    <property type="project" value="TreeGrafter"/>
</dbReference>
<feature type="domain" description="GP-PDE" evidence="4">
    <location>
        <begin position="289"/>
        <end position="576"/>
    </location>
</feature>
<dbReference type="GO" id="GO:2001070">
    <property type="term" value="F:starch binding"/>
    <property type="evidence" value="ECO:0007669"/>
    <property type="project" value="InterPro"/>
</dbReference>
<dbReference type="InterPro" id="IPR057506">
    <property type="entry name" value="C2_GPCPD1"/>
</dbReference>
<evidence type="ECO:0000313" key="6">
    <source>
        <dbReference type="Proteomes" id="UP000694543"/>
    </source>
</evidence>
<feature type="domain" description="CBM20" evidence="3">
    <location>
        <begin position="6"/>
        <end position="116"/>
    </location>
</feature>
<dbReference type="InterPro" id="IPR034839">
    <property type="entry name" value="CBM20_GPCPD1"/>
</dbReference>
<dbReference type="Gene3D" id="3.20.20.190">
    <property type="entry name" value="Phosphatidylinositol (PI) phosphodiesterase"/>
    <property type="match status" value="1"/>
</dbReference>
<dbReference type="GO" id="GO:0046475">
    <property type="term" value="P:glycerophospholipid catabolic process"/>
    <property type="evidence" value="ECO:0007669"/>
    <property type="project" value="TreeGrafter"/>
</dbReference>
<dbReference type="PANTHER" id="PTHR22958:SF1">
    <property type="entry name" value="GLYCEROPHOSPHOCHOLINE PHOSPHODIESTERASE GPCPD1"/>
    <property type="match status" value="1"/>
</dbReference>
<evidence type="ECO:0000256" key="2">
    <source>
        <dbReference type="ARBA" id="ARBA00022801"/>
    </source>
</evidence>
<dbReference type="Proteomes" id="UP000694543">
    <property type="component" value="Unplaced"/>
</dbReference>
<evidence type="ECO:0000256" key="1">
    <source>
        <dbReference type="ARBA" id="ARBA00007277"/>
    </source>
</evidence>
<dbReference type="CDD" id="cd05814">
    <property type="entry name" value="CBM20_Prei4"/>
    <property type="match status" value="1"/>
</dbReference>
<dbReference type="PROSITE" id="PS51704">
    <property type="entry name" value="GP_PDE"/>
    <property type="match status" value="1"/>
</dbReference>
<dbReference type="InterPro" id="IPR017946">
    <property type="entry name" value="PLC-like_Pdiesterase_TIM-brl"/>
</dbReference>
<dbReference type="FunFam" id="2.60.40.10:FF:000752">
    <property type="entry name" value="Putative glycerophosphocholine phosphodiesterase GPCPD1"/>
    <property type="match status" value="1"/>
</dbReference>
<dbReference type="PROSITE" id="PS51166">
    <property type="entry name" value="CBM20"/>
    <property type="match status" value="1"/>
</dbReference>
<keyword evidence="6" id="KW-1185">Reference proteome</keyword>
<dbReference type="SUPFAM" id="SSF49452">
    <property type="entry name" value="Starch-binding domain-like"/>
    <property type="match status" value="1"/>
</dbReference>
<dbReference type="Gene3D" id="2.60.40.10">
    <property type="entry name" value="Immunoglobulins"/>
    <property type="match status" value="1"/>
</dbReference>
<reference evidence="5" key="2">
    <citation type="submission" date="2025-09" db="UniProtKB">
        <authorList>
            <consortium name="Ensembl"/>
        </authorList>
    </citation>
    <scope>IDENTIFICATION</scope>
</reference>
<evidence type="ECO:0000259" key="4">
    <source>
        <dbReference type="PROSITE" id="PS51704"/>
    </source>
</evidence>
<organism evidence="5 6">
    <name type="scientific">Chrysolophus pictus</name>
    <name type="common">Golden pheasant</name>
    <name type="synonym">Phasianus pictus</name>
    <dbReference type="NCBI Taxonomy" id="9089"/>
    <lineage>
        <taxon>Eukaryota</taxon>
        <taxon>Metazoa</taxon>
        <taxon>Chordata</taxon>
        <taxon>Craniata</taxon>
        <taxon>Vertebrata</taxon>
        <taxon>Euteleostomi</taxon>
        <taxon>Archelosauria</taxon>
        <taxon>Archosauria</taxon>
        <taxon>Dinosauria</taxon>
        <taxon>Saurischia</taxon>
        <taxon>Theropoda</taxon>
        <taxon>Coelurosauria</taxon>
        <taxon>Aves</taxon>
        <taxon>Neognathae</taxon>
        <taxon>Galloanserae</taxon>
        <taxon>Galliformes</taxon>
        <taxon>Phasianidae</taxon>
        <taxon>Phasianinae</taxon>
        <taxon>Chrysolophus</taxon>
    </lineage>
</organism>
<dbReference type="SUPFAM" id="SSF51695">
    <property type="entry name" value="PLC-like phosphodiesterases"/>
    <property type="match status" value="1"/>
</dbReference>
<evidence type="ECO:0000313" key="5">
    <source>
        <dbReference type="Ensembl" id="ENSCPIP00010014488.1"/>
    </source>
</evidence>
<dbReference type="Pfam" id="PF25329">
    <property type="entry name" value="C2_GDE1"/>
    <property type="match status" value="1"/>
</dbReference>
<evidence type="ECO:0000259" key="3">
    <source>
        <dbReference type="PROSITE" id="PS51166"/>
    </source>
</evidence>
<protein>
    <submittedName>
        <fullName evidence="5">Glycerophosphocholine phosphodiesterase 1</fullName>
    </submittedName>
</protein>
<name>A0A8C3LS22_CHRPC</name>
<dbReference type="SMART" id="SM01065">
    <property type="entry name" value="CBM_2"/>
    <property type="match status" value="1"/>
</dbReference>
<dbReference type="InterPro" id="IPR013784">
    <property type="entry name" value="Carb-bd-like_fold"/>
</dbReference>
<reference evidence="5" key="1">
    <citation type="submission" date="2025-08" db="UniProtKB">
        <authorList>
            <consortium name="Ensembl"/>
        </authorList>
    </citation>
    <scope>IDENTIFICATION</scope>
</reference>
<dbReference type="InterPro" id="IPR030395">
    <property type="entry name" value="GP_PDE_dom"/>
</dbReference>
<sequence length="635" mass="72837">MLLTSCWSYGNHVFNLVCSLSGEVFAICGSCSALGSWNPQAAVVLQTDDCELWKATIELPRGVPVKYRYFKGYFLEPKTIDGPCEVIVHTWETHLQPRSITPLENEMTIDDGYFGIHNGIETVDAGWLTCQTEIRLRLHYSEKSPVMISKKKFKTSRFRVKLTLEGLEKDDDDEEGQEKTSPTVPQKMANTVEFSLISNNEYKCRHSQPDCGYALQSDRWLEYTIQTMEPDNLELIFDFFEEDLSEKVVQDDEHPGHVGSACLLSSTISAGILTLAIMGRNPRKTIGKVRVDYIIIKPIQGYTFHLSSNLRSYSLMFAAYVEFDVHLSKDHVPIVYHDLTCCMAMKKKLDTEPLELFEIAVKELTFDQLLFLSNILYFFSASFKEEENSAYETQPFPSLQRVLESVSEDVGFNIEIKWICQQKDGQWDGNLSTYFDMNLFLDIILKTVLMNAGRRRIVFSSFNADICTMVRHKQNKYPVLFLTQGESKLYPELMDLRSRTTPIAITFAQFENLLGVNVHSEDLLRNPSYIKRAISKGLVIFSWGDDANDPDNRKKLREYGVHGLIYDRIYDSNPEQPNIFQVEQLERLKKELPELKSCVCPTVSHFKSISPCKCHHSCLEEKAVDNLQSVQMQKD</sequence>
<dbReference type="AlphaFoldDB" id="A0A8C3LS22"/>
<dbReference type="PANTHER" id="PTHR22958">
    <property type="entry name" value="GLYCEROPHOSPHORYL DIESTER PHOSPHODIESTERASE"/>
    <property type="match status" value="1"/>
</dbReference>